<gene>
    <name evidence="2" type="ordered locus">Sinac_6328</name>
</gene>
<organism evidence="2 3">
    <name type="scientific">Singulisphaera acidiphila (strain ATCC BAA-1392 / DSM 18658 / VKM B-2454 / MOB10)</name>
    <dbReference type="NCBI Taxonomy" id="886293"/>
    <lineage>
        <taxon>Bacteria</taxon>
        <taxon>Pseudomonadati</taxon>
        <taxon>Planctomycetota</taxon>
        <taxon>Planctomycetia</taxon>
        <taxon>Isosphaerales</taxon>
        <taxon>Isosphaeraceae</taxon>
        <taxon>Singulisphaera</taxon>
    </lineage>
</organism>
<dbReference type="NCBIfam" id="TIGR02532">
    <property type="entry name" value="IV_pilin_GFxxxE"/>
    <property type="match status" value="1"/>
</dbReference>
<dbReference type="PANTHER" id="PTHR30093:SF2">
    <property type="entry name" value="TYPE II SECRETION SYSTEM PROTEIN H"/>
    <property type="match status" value="1"/>
</dbReference>
<evidence type="ECO:0000259" key="1">
    <source>
        <dbReference type="Pfam" id="PF07596"/>
    </source>
</evidence>
<proteinExistence type="predicted"/>
<name>L0DNM2_SINAD</name>
<dbReference type="STRING" id="886293.Sinac_6328"/>
<protein>
    <submittedName>
        <fullName evidence="2">Prepilin-type N-terminal cleavage/methylation domain-containing protein</fullName>
    </submittedName>
</protein>
<dbReference type="Pfam" id="PF07963">
    <property type="entry name" value="N_methyl"/>
    <property type="match status" value="1"/>
</dbReference>
<dbReference type="InterPro" id="IPR027558">
    <property type="entry name" value="Pre_pil_HX9DG_C"/>
</dbReference>
<dbReference type="NCBIfam" id="TIGR04294">
    <property type="entry name" value="pre_pil_HX9DG"/>
    <property type="match status" value="1"/>
</dbReference>
<dbReference type="AlphaFoldDB" id="L0DNM2"/>
<dbReference type="KEGG" id="saci:Sinac_6328"/>
<dbReference type="HOGENOM" id="CLU_041661_0_0_0"/>
<dbReference type="OrthoDB" id="264135at2"/>
<dbReference type="Gene3D" id="3.30.700.10">
    <property type="entry name" value="Glycoprotein, Type 4 Pilin"/>
    <property type="match status" value="1"/>
</dbReference>
<accession>L0DNM2</accession>
<feature type="domain" description="DUF1559" evidence="1">
    <location>
        <begin position="31"/>
        <end position="339"/>
    </location>
</feature>
<dbReference type="eggNOG" id="COG2165">
    <property type="taxonomic scope" value="Bacteria"/>
</dbReference>
<evidence type="ECO:0000313" key="3">
    <source>
        <dbReference type="Proteomes" id="UP000010798"/>
    </source>
</evidence>
<dbReference type="InterPro" id="IPR045584">
    <property type="entry name" value="Pilin-like"/>
</dbReference>
<dbReference type="EMBL" id="CP003364">
    <property type="protein sequence ID" value="AGA30410.1"/>
    <property type="molecule type" value="Genomic_DNA"/>
</dbReference>
<dbReference type="InterPro" id="IPR011453">
    <property type="entry name" value="DUF1559"/>
</dbReference>
<evidence type="ECO:0000313" key="2">
    <source>
        <dbReference type="EMBL" id="AGA30410.1"/>
    </source>
</evidence>
<keyword evidence="3" id="KW-1185">Reference proteome</keyword>
<dbReference type="PANTHER" id="PTHR30093">
    <property type="entry name" value="GENERAL SECRETION PATHWAY PROTEIN G"/>
    <property type="match status" value="1"/>
</dbReference>
<dbReference type="Proteomes" id="UP000010798">
    <property type="component" value="Chromosome"/>
</dbReference>
<reference evidence="2 3" key="1">
    <citation type="submission" date="2012-02" db="EMBL/GenBank/DDBJ databases">
        <title>Complete sequence of chromosome of Singulisphaera acidiphila DSM 18658.</title>
        <authorList>
            <consortium name="US DOE Joint Genome Institute (JGI-PGF)"/>
            <person name="Lucas S."/>
            <person name="Copeland A."/>
            <person name="Lapidus A."/>
            <person name="Glavina del Rio T."/>
            <person name="Dalin E."/>
            <person name="Tice H."/>
            <person name="Bruce D."/>
            <person name="Goodwin L."/>
            <person name="Pitluck S."/>
            <person name="Peters L."/>
            <person name="Ovchinnikova G."/>
            <person name="Chertkov O."/>
            <person name="Kyrpides N."/>
            <person name="Mavromatis K."/>
            <person name="Ivanova N."/>
            <person name="Brettin T."/>
            <person name="Detter J.C."/>
            <person name="Han C."/>
            <person name="Larimer F."/>
            <person name="Land M."/>
            <person name="Hauser L."/>
            <person name="Markowitz V."/>
            <person name="Cheng J.-F."/>
            <person name="Hugenholtz P."/>
            <person name="Woyke T."/>
            <person name="Wu D."/>
            <person name="Tindall B."/>
            <person name="Pomrenke H."/>
            <person name="Brambilla E."/>
            <person name="Klenk H.-P."/>
            <person name="Eisen J.A."/>
        </authorList>
    </citation>
    <scope>NUCLEOTIDE SEQUENCE [LARGE SCALE GENOMIC DNA]</scope>
    <source>
        <strain evidence="3">ATCC BAA-1392 / DSM 18658 / VKM B-2454 / MOB10</strain>
    </source>
</reference>
<dbReference type="SUPFAM" id="SSF54523">
    <property type="entry name" value="Pili subunits"/>
    <property type="match status" value="1"/>
</dbReference>
<dbReference type="InterPro" id="IPR012902">
    <property type="entry name" value="N_methyl_site"/>
</dbReference>
<sequence length="360" mass="39019">MRARPGFTLIELLVVVFIIGVLIALLLPAVQAARESARRAQCANNLKQMALAALNFESARGELPPGYAPPPADPVGARGNTQVLLLPYLERSALYASFNLTLNLNEAMNYPDTDPNITACSHVVDAFICPSDPSSVRLAGRIGYSNYFTSLGDTACQRTGASAIRDDGLPSYAETNPRRLGLFNVMQDKDRNVISKITFQTIRDGASNTAMFSETQRSTLPQLGSNGNYATPIAYDLSNVYLIPEGSSDWNNNVWPSICASYDNPGLLRRLIPYRGLQYYRSMPQTSNYTHTLPPNAKGNDCGIITFVAAHMAARSYHQGGVNVAFGDGAIRFIKDGISPNLWRALGTRAGGEIVGADSF</sequence>
<dbReference type="Pfam" id="PF07596">
    <property type="entry name" value="SBP_bac_10"/>
    <property type="match status" value="1"/>
</dbReference>